<evidence type="ECO:0000313" key="2">
    <source>
        <dbReference type="Proteomes" id="UP000663848"/>
    </source>
</evidence>
<dbReference type="EMBL" id="CAJOBR010004077">
    <property type="protein sequence ID" value="CAF4765963.1"/>
    <property type="molecule type" value="Genomic_DNA"/>
</dbReference>
<organism evidence="1 2">
    <name type="scientific">Rotaria socialis</name>
    <dbReference type="NCBI Taxonomy" id="392032"/>
    <lineage>
        <taxon>Eukaryota</taxon>
        <taxon>Metazoa</taxon>
        <taxon>Spiralia</taxon>
        <taxon>Gnathifera</taxon>
        <taxon>Rotifera</taxon>
        <taxon>Eurotatoria</taxon>
        <taxon>Bdelloidea</taxon>
        <taxon>Philodinida</taxon>
        <taxon>Philodinidae</taxon>
        <taxon>Rotaria</taxon>
    </lineage>
</organism>
<gene>
    <name evidence="1" type="ORF">QYT958_LOCUS21891</name>
</gene>
<sequence>MVRHHKRRTTSKYSEADMQKALEAIQNKNLKPCDLADMSEQLPIYDHGCSSILVSQLPEIQNFSSISLVIGNAIQTLYSEQVENLSNVAYDAVPDQCNWNDTGIKLFENNENLYDPFNPSIELVHQPHASSRLNQSSTTISDRSANITTDNSRNSCFEVVTNVISNFLTPSFLSPMGENQKHLSNPRLRHSTSKRLSSDTNANIMPMISCHSNVPYIPPQMPYSTQMHAPYGYNQSLNDFYSYAQSPITCCHCNQEILNGSYAKCTTCIKCSLQSYLDLTVKFEINATFISFNEKKSSKE</sequence>
<comment type="caution">
    <text evidence="1">The sequence shown here is derived from an EMBL/GenBank/DDBJ whole genome shotgun (WGS) entry which is preliminary data.</text>
</comment>
<protein>
    <submittedName>
        <fullName evidence="1">Uncharacterized protein</fullName>
    </submittedName>
</protein>
<dbReference type="AlphaFoldDB" id="A0A821M9X8"/>
<name>A0A821M9X8_9BILA</name>
<dbReference type="Proteomes" id="UP000663848">
    <property type="component" value="Unassembled WGS sequence"/>
</dbReference>
<reference evidence="1" key="1">
    <citation type="submission" date="2021-02" db="EMBL/GenBank/DDBJ databases">
        <authorList>
            <person name="Nowell W R."/>
        </authorList>
    </citation>
    <scope>NUCLEOTIDE SEQUENCE</scope>
</reference>
<evidence type="ECO:0000313" key="1">
    <source>
        <dbReference type="EMBL" id="CAF4765963.1"/>
    </source>
</evidence>
<proteinExistence type="predicted"/>
<accession>A0A821M9X8</accession>